<dbReference type="InterPro" id="IPR001223">
    <property type="entry name" value="Glyco_hydro18_cat"/>
</dbReference>
<dbReference type="EMBL" id="DS268488">
    <property type="protein sequence ID" value="EFP10739.1"/>
    <property type="molecule type" value="Genomic_DNA"/>
</dbReference>
<dbReference type="Gene3D" id="3.10.50.10">
    <property type="match status" value="1"/>
</dbReference>
<feature type="domain" description="GH18" evidence="2">
    <location>
        <begin position="64"/>
        <end position="393"/>
    </location>
</feature>
<dbReference type="STRING" id="31234.E3MWN7"/>
<dbReference type="SMART" id="SM00636">
    <property type="entry name" value="Glyco_18"/>
    <property type="match status" value="1"/>
</dbReference>
<dbReference type="Proteomes" id="UP000008281">
    <property type="component" value="Unassembled WGS sequence"/>
</dbReference>
<dbReference type="GO" id="GO:0005975">
    <property type="term" value="P:carbohydrate metabolic process"/>
    <property type="evidence" value="ECO:0007669"/>
    <property type="project" value="InterPro"/>
</dbReference>
<name>E3MWN7_CAERE</name>
<dbReference type="PANTHER" id="PTHR46073">
    <property type="entry name" value="CHITINASE"/>
    <property type="match status" value="1"/>
</dbReference>
<organism evidence="4">
    <name type="scientific">Caenorhabditis remanei</name>
    <name type="common">Caenorhabditis vulgaris</name>
    <dbReference type="NCBI Taxonomy" id="31234"/>
    <lineage>
        <taxon>Eukaryota</taxon>
        <taxon>Metazoa</taxon>
        <taxon>Ecdysozoa</taxon>
        <taxon>Nematoda</taxon>
        <taxon>Chromadorea</taxon>
        <taxon>Rhabditida</taxon>
        <taxon>Rhabditina</taxon>
        <taxon>Rhabditomorpha</taxon>
        <taxon>Rhabditoidea</taxon>
        <taxon>Rhabditidae</taxon>
        <taxon>Peloderinae</taxon>
        <taxon>Caenorhabditis</taxon>
    </lineage>
</organism>
<evidence type="ECO:0000313" key="4">
    <source>
        <dbReference type="Proteomes" id="UP000008281"/>
    </source>
</evidence>
<protein>
    <recommendedName>
        <fullName evidence="2">GH18 domain-containing protein</fullName>
    </recommendedName>
</protein>
<dbReference type="InParanoid" id="E3MWN7"/>
<sequence length="393" mass="45678">MAENLRATATDGLLETNRRNRTRKRSTLATLLAVLLVILAVLAIGFLTFLLHFNHPAHNRDCKKRVIGYYEDTDSVEIRVTHIVFSHQFLSAKGTIEFKRHRTKFRFEKLRNKAKSCGLKVMISIGHELHSFLDNSTEFDRRCEFLNFICICILNFINCSKLTDSIVSFLEENQTAGVDLFWKWATTSNKSSYLLFVKELRLKLLEKNKEYILSVTAAPKWIPNDWAVRFDLEDIIKHVDFMNIFSMDFFTPWEWQTGPTAPLYHDIAPRENFTVDYTMNYYACKLKEISKLNLVTPMDARIWRNVKTTLPGSEVFRNVELVNGKEINPTIYKSRSLATESGIKFDAAAWDEKTKTSYIFDETTRTFSSFENKKSIEAKLNYVNEKHLGGVWI</sequence>
<dbReference type="OMA" id="MISIGHE"/>
<dbReference type="Pfam" id="PF00704">
    <property type="entry name" value="Glyco_hydro_18"/>
    <property type="match status" value="1"/>
</dbReference>
<dbReference type="GO" id="GO:0008061">
    <property type="term" value="F:chitin binding"/>
    <property type="evidence" value="ECO:0007669"/>
    <property type="project" value="InterPro"/>
</dbReference>
<proteinExistence type="predicted"/>
<dbReference type="SUPFAM" id="SSF51445">
    <property type="entry name" value="(Trans)glycosidases"/>
    <property type="match status" value="1"/>
</dbReference>
<keyword evidence="1" id="KW-0472">Membrane</keyword>
<dbReference type="InterPro" id="IPR011583">
    <property type="entry name" value="Chitinase_II/V-like_cat"/>
</dbReference>
<evidence type="ECO:0000313" key="3">
    <source>
        <dbReference type="EMBL" id="EFP10739.1"/>
    </source>
</evidence>
<evidence type="ECO:0000256" key="1">
    <source>
        <dbReference type="SAM" id="Phobius"/>
    </source>
</evidence>
<dbReference type="Gene3D" id="3.20.20.80">
    <property type="entry name" value="Glycosidases"/>
    <property type="match status" value="1"/>
</dbReference>
<gene>
    <name evidence="3" type="ORF">CRE_02512</name>
</gene>
<keyword evidence="4" id="KW-1185">Reference proteome</keyword>
<feature type="transmembrane region" description="Helical" evidence="1">
    <location>
        <begin position="28"/>
        <end position="53"/>
    </location>
</feature>
<dbReference type="InterPro" id="IPR017853">
    <property type="entry name" value="GH"/>
</dbReference>
<keyword evidence="1" id="KW-1133">Transmembrane helix</keyword>
<dbReference type="eggNOG" id="KOG2806">
    <property type="taxonomic scope" value="Eukaryota"/>
</dbReference>
<dbReference type="InterPro" id="IPR029070">
    <property type="entry name" value="Chitinase_insertion_sf"/>
</dbReference>
<evidence type="ECO:0000259" key="2">
    <source>
        <dbReference type="PROSITE" id="PS51910"/>
    </source>
</evidence>
<dbReference type="PANTHER" id="PTHR46073:SF8">
    <property type="entry name" value="GH18 DOMAIN-CONTAINING PROTEIN"/>
    <property type="match status" value="1"/>
</dbReference>
<keyword evidence="1" id="KW-0812">Transmembrane</keyword>
<reference evidence="3" key="1">
    <citation type="submission" date="2007-07" db="EMBL/GenBank/DDBJ databases">
        <title>PCAP assembly of the Caenorhabditis remanei genome.</title>
        <authorList>
            <consortium name="The Caenorhabditis remanei Sequencing Consortium"/>
            <person name="Wilson R.K."/>
        </authorList>
    </citation>
    <scope>NUCLEOTIDE SEQUENCE [LARGE SCALE GENOMIC DNA]</scope>
    <source>
        <strain evidence="3">PB4641</strain>
    </source>
</reference>
<dbReference type="AlphaFoldDB" id="E3MWN7"/>
<accession>E3MWN7</accession>
<dbReference type="HOGENOM" id="CLU_002833_0_0_1"/>
<dbReference type="PROSITE" id="PS51910">
    <property type="entry name" value="GH18_2"/>
    <property type="match status" value="1"/>
</dbReference>
<dbReference type="OrthoDB" id="6489371at2759"/>